<evidence type="ECO:0000313" key="2">
    <source>
        <dbReference type="EMBL" id="MFL4472301.1"/>
    </source>
</evidence>
<evidence type="ECO:0000313" key="3">
    <source>
        <dbReference type="Proteomes" id="UP001627408"/>
    </source>
</evidence>
<evidence type="ECO:0000256" key="1">
    <source>
        <dbReference type="SAM" id="MobiDB-lite"/>
    </source>
</evidence>
<feature type="compositionally biased region" description="Basic and acidic residues" evidence="1">
    <location>
        <begin position="200"/>
        <end position="215"/>
    </location>
</feature>
<accession>A0ABW8V2A3</accession>
<protein>
    <recommendedName>
        <fullName evidence="4">Sulfotransferase family protein</fullName>
    </recommendedName>
</protein>
<organism evidence="2 3">
    <name type="scientific">Tateyamaria armeniaca</name>
    <dbReference type="NCBI Taxonomy" id="2518930"/>
    <lineage>
        <taxon>Bacteria</taxon>
        <taxon>Pseudomonadati</taxon>
        <taxon>Pseudomonadota</taxon>
        <taxon>Alphaproteobacteria</taxon>
        <taxon>Rhodobacterales</taxon>
        <taxon>Roseobacteraceae</taxon>
        <taxon>Tateyamaria</taxon>
    </lineage>
</organism>
<sequence length="252" mass="29066">MPEFDPETALALWHRIIKRRHIIPLSRALRLKLTDDEIAYIDLFSNLYRAIAAVSGKPIVIDSGKVAYHSALMQWAGERIQWREVHLVRDPRAVAFSRQRIKQNTNVTDGKALMVRHGPMRVSGRWLWANSLIWASRRKNTPTTRVVYETLADFPAAEMTRLTHTLDLTSQAEAEKTFKPLETGSYMPPAGVAFSGNSSRFDRKQTKIRPDDEWKTSLPTHDRRVVTVLTWPLRGLFRPQHPDSTQNRFSER</sequence>
<dbReference type="Gene3D" id="3.40.50.300">
    <property type="entry name" value="P-loop containing nucleotide triphosphate hydrolases"/>
    <property type="match status" value="1"/>
</dbReference>
<dbReference type="SUPFAM" id="SSF52540">
    <property type="entry name" value="P-loop containing nucleoside triphosphate hydrolases"/>
    <property type="match status" value="1"/>
</dbReference>
<keyword evidence="3" id="KW-1185">Reference proteome</keyword>
<dbReference type="RefSeq" id="WP_407594467.1">
    <property type="nucleotide sequence ID" value="NZ_JBHDIY010000004.1"/>
</dbReference>
<gene>
    <name evidence="2" type="ORF">ACERZ8_21345</name>
</gene>
<proteinExistence type="predicted"/>
<feature type="region of interest" description="Disordered" evidence="1">
    <location>
        <begin position="196"/>
        <end position="215"/>
    </location>
</feature>
<dbReference type="EMBL" id="JBHDIY010000004">
    <property type="protein sequence ID" value="MFL4472301.1"/>
    <property type="molecule type" value="Genomic_DNA"/>
</dbReference>
<comment type="caution">
    <text evidence="2">The sequence shown here is derived from an EMBL/GenBank/DDBJ whole genome shotgun (WGS) entry which is preliminary data.</text>
</comment>
<evidence type="ECO:0008006" key="4">
    <source>
        <dbReference type="Google" id="ProtNLM"/>
    </source>
</evidence>
<dbReference type="Proteomes" id="UP001627408">
    <property type="component" value="Unassembled WGS sequence"/>
</dbReference>
<reference evidence="2 3" key="1">
    <citation type="submission" date="2024-08" db="EMBL/GenBank/DDBJ databases">
        <title>Tateyamaria sp. nov., isolated from marine algae.</title>
        <authorList>
            <person name="Choi B.J."/>
            <person name="Kim J.M."/>
            <person name="Lee J.K."/>
            <person name="Choi D.G."/>
            <person name="Bayburt H."/>
            <person name="Baek J.H."/>
            <person name="Han D.M."/>
            <person name="Jeon C.O."/>
        </authorList>
    </citation>
    <scope>NUCLEOTIDE SEQUENCE [LARGE SCALE GENOMIC DNA]</scope>
    <source>
        <strain evidence="2 3">KMU-156</strain>
    </source>
</reference>
<name>A0ABW8V2A3_9RHOB</name>
<dbReference type="InterPro" id="IPR027417">
    <property type="entry name" value="P-loop_NTPase"/>
</dbReference>